<reference evidence="2 3" key="1">
    <citation type="journal article" date="2016" name="Mol. Biol. Evol.">
        <title>Comparative Genomics of Early-Diverging Mushroom-Forming Fungi Provides Insights into the Origins of Lignocellulose Decay Capabilities.</title>
        <authorList>
            <person name="Nagy L.G."/>
            <person name="Riley R."/>
            <person name="Tritt A."/>
            <person name="Adam C."/>
            <person name="Daum C."/>
            <person name="Floudas D."/>
            <person name="Sun H."/>
            <person name="Yadav J.S."/>
            <person name="Pangilinan J."/>
            <person name="Larsson K.H."/>
            <person name="Matsuura K."/>
            <person name="Barry K."/>
            <person name="Labutti K."/>
            <person name="Kuo R."/>
            <person name="Ohm R.A."/>
            <person name="Bhattacharya S.S."/>
            <person name="Shirouzu T."/>
            <person name="Yoshinaga Y."/>
            <person name="Martin F.M."/>
            <person name="Grigoriev I.V."/>
            <person name="Hibbett D.S."/>
        </authorList>
    </citation>
    <scope>NUCLEOTIDE SEQUENCE [LARGE SCALE GENOMIC DNA]</scope>
    <source>
        <strain evidence="2 3">HHB12733</strain>
    </source>
</reference>
<dbReference type="PANTHER" id="PTHR38926">
    <property type="entry name" value="F-BOX DOMAIN CONTAINING PROTEIN, EXPRESSED"/>
    <property type="match status" value="1"/>
</dbReference>
<evidence type="ECO:0000313" key="3">
    <source>
        <dbReference type="Proteomes" id="UP000076842"/>
    </source>
</evidence>
<proteinExistence type="predicted"/>
<feature type="region of interest" description="Disordered" evidence="1">
    <location>
        <begin position="554"/>
        <end position="579"/>
    </location>
</feature>
<dbReference type="Gene3D" id="3.80.10.10">
    <property type="entry name" value="Ribonuclease Inhibitor"/>
    <property type="match status" value="1"/>
</dbReference>
<dbReference type="InParanoid" id="A0A165DPQ5"/>
<sequence length="662" mass="74294">MDSSIFKKRKVNAKQNGKVSHADHEDPALLALERMSQLDAQAAALRAEQERIRGELLAVLRERNSLMPINRLPIELLSTIFEWTLSLQGCGSRYLDRSPLNISQVCSFWRSVTLETPDLWADIRVGFGAGPNAGFHSGTLSQLRERLKRSGSVPLHITYKHSGSQQGHECIEEVVDTLRKEAPRIRSLRTVDQVLTNNLFDSLPAHMPQLEFLSIAQANAHQIMNLVPYEQIPFRLAMHSLKTLTLQHIALQIIEDSTSLQDLRELYLYHSLIQPRAPAMVLPGPGDFTPQDVALSLNVLRLMPNLEVLSIKHVYVDDTESSEQSIPLHRLHKLALLIMEDPPEMGAFRVPMIFEHLEMPNLRDLELWGQPLEQVTPQGIFNTLATQNPKLHRLALRHAVIPAKPFLTLLTHLQDLRVLDCLNTTTLRPVLKALRKQDPATGKFPHCPNLEELHLRALQGHLQAQWVSRHLERTLRARHLSDGGLKKVTVYPVPQGLLRRLRAYTPYIVTDGGKRVTAELQDAIERSSGMEDPDHKFHFHSNRVFYDRANGIGVADDGDESDVGTWPDPPTSDSSDDEDMDLLSDNFGDMEDVMGVDALLNTSDMDEEEEEEVDWSTDGDAMTDGDGMTDGDFMTEVDVDGITEGDASFIGSDPVTDIDIMG</sequence>
<keyword evidence="3" id="KW-1185">Reference proteome</keyword>
<dbReference type="InterPro" id="IPR032675">
    <property type="entry name" value="LRR_dom_sf"/>
</dbReference>
<protein>
    <submittedName>
        <fullName evidence="2">Uncharacterized protein</fullName>
    </submittedName>
</protein>
<dbReference type="OrthoDB" id="3365698at2759"/>
<dbReference type="Proteomes" id="UP000076842">
    <property type="component" value="Unassembled WGS sequence"/>
</dbReference>
<dbReference type="Gene3D" id="1.20.1280.50">
    <property type="match status" value="1"/>
</dbReference>
<feature type="region of interest" description="Disordered" evidence="1">
    <location>
        <begin position="604"/>
        <end position="626"/>
    </location>
</feature>
<evidence type="ECO:0000313" key="2">
    <source>
        <dbReference type="EMBL" id="KZT53274.1"/>
    </source>
</evidence>
<gene>
    <name evidence="2" type="ORF">CALCODRAFT_520192</name>
</gene>
<feature type="region of interest" description="Disordered" evidence="1">
    <location>
        <begin position="1"/>
        <end position="23"/>
    </location>
</feature>
<name>A0A165DPQ5_9BASI</name>
<dbReference type="SUPFAM" id="SSF52047">
    <property type="entry name" value="RNI-like"/>
    <property type="match status" value="1"/>
</dbReference>
<dbReference type="STRING" id="1353952.A0A165DPQ5"/>
<evidence type="ECO:0000256" key="1">
    <source>
        <dbReference type="SAM" id="MobiDB-lite"/>
    </source>
</evidence>
<dbReference type="AlphaFoldDB" id="A0A165DPQ5"/>
<dbReference type="EMBL" id="KV424042">
    <property type="protein sequence ID" value="KZT53274.1"/>
    <property type="molecule type" value="Genomic_DNA"/>
</dbReference>
<organism evidence="2 3">
    <name type="scientific">Calocera cornea HHB12733</name>
    <dbReference type="NCBI Taxonomy" id="1353952"/>
    <lineage>
        <taxon>Eukaryota</taxon>
        <taxon>Fungi</taxon>
        <taxon>Dikarya</taxon>
        <taxon>Basidiomycota</taxon>
        <taxon>Agaricomycotina</taxon>
        <taxon>Dacrymycetes</taxon>
        <taxon>Dacrymycetales</taxon>
        <taxon>Dacrymycetaceae</taxon>
        <taxon>Calocera</taxon>
    </lineage>
</organism>
<feature type="compositionally biased region" description="Basic residues" evidence="1">
    <location>
        <begin position="1"/>
        <end position="12"/>
    </location>
</feature>
<dbReference type="PANTHER" id="PTHR38926:SF5">
    <property type="entry name" value="F-BOX AND LEUCINE-RICH REPEAT PROTEIN 6"/>
    <property type="match status" value="1"/>
</dbReference>
<accession>A0A165DPQ5</accession>